<comment type="caution">
    <text evidence="1">The sequence shown here is derived from an EMBL/GenBank/DDBJ whole genome shotgun (WGS) entry which is preliminary data.</text>
</comment>
<keyword evidence="1" id="KW-0378">Hydrolase</keyword>
<keyword evidence="2" id="KW-1185">Reference proteome</keyword>
<reference evidence="1 2" key="1">
    <citation type="submission" date="2021-06" db="EMBL/GenBank/DDBJ databases">
        <title>Caerostris darwini draft genome.</title>
        <authorList>
            <person name="Kono N."/>
            <person name="Arakawa K."/>
        </authorList>
    </citation>
    <scope>NUCLEOTIDE SEQUENCE [LARGE SCALE GENOMIC DNA]</scope>
</reference>
<accession>A0AAV4UPL6</accession>
<dbReference type="Proteomes" id="UP001054837">
    <property type="component" value="Unassembled WGS sequence"/>
</dbReference>
<proteinExistence type="predicted"/>
<keyword evidence="1" id="KW-0645">Protease</keyword>
<dbReference type="GO" id="GO:0006508">
    <property type="term" value="P:proteolysis"/>
    <property type="evidence" value="ECO:0007669"/>
    <property type="project" value="UniProtKB-KW"/>
</dbReference>
<feature type="non-terminal residue" evidence="1">
    <location>
        <position position="1"/>
    </location>
</feature>
<protein>
    <submittedName>
        <fullName evidence="1">Membrane-bound transcription factor site-1 protease</fullName>
    </submittedName>
</protein>
<name>A0AAV4UPL6_9ARAC</name>
<dbReference type="EMBL" id="BPLQ01011646">
    <property type="protein sequence ID" value="GIY59370.1"/>
    <property type="molecule type" value="Genomic_DNA"/>
</dbReference>
<evidence type="ECO:0000313" key="1">
    <source>
        <dbReference type="EMBL" id="GIY59370.1"/>
    </source>
</evidence>
<organism evidence="1 2">
    <name type="scientific">Caerostris darwini</name>
    <dbReference type="NCBI Taxonomy" id="1538125"/>
    <lineage>
        <taxon>Eukaryota</taxon>
        <taxon>Metazoa</taxon>
        <taxon>Ecdysozoa</taxon>
        <taxon>Arthropoda</taxon>
        <taxon>Chelicerata</taxon>
        <taxon>Arachnida</taxon>
        <taxon>Araneae</taxon>
        <taxon>Araneomorphae</taxon>
        <taxon>Entelegynae</taxon>
        <taxon>Araneoidea</taxon>
        <taxon>Araneidae</taxon>
        <taxon>Caerostris</taxon>
    </lineage>
</organism>
<dbReference type="AlphaFoldDB" id="A0AAV4UPL6"/>
<sequence>VASESWLLSDGTRIQKKCHFVNRCRQLVFPFTNDILTPDITEVRCNIEVHEQTQFNDDSSEEYFNVNDDNELEINFYGEKVSPYSEFKEGGEIFIASSENEYLELYFDLNMEYKFNRIAGCHVEVHFTVVVDNEDSENNCLRLQFKDILNSYLNDHRKICNADKNDV</sequence>
<evidence type="ECO:0000313" key="2">
    <source>
        <dbReference type="Proteomes" id="UP001054837"/>
    </source>
</evidence>
<dbReference type="GO" id="GO:0008233">
    <property type="term" value="F:peptidase activity"/>
    <property type="evidence" value="ECO:0007669"/>
    <property type="project" value="UniProtKB-KW"/>
</dbReference>
<gene>
    <name evidence="1" type="primary">Mbtps1</name>
    <name evidence="1" type="ORF">CDAR_33691</name>
</gene>